<proteinExistence type="predicted"/>
<keyword evidence="1" id="KW-1133">Transmembrane helix</keyword>
<sequence>MERVAFDHSPNNGFFKILSHRIDAYFIENKRSKKSNGLYLAKILFYVVVTISLYAAILSKVFGGWALAILFLLFGVSMTILLFTVAHDASHQAISKRPWINRLLSYVWNLGGISSYFWGLKHNIAHHTFTNIPGKDDDIDQSKLLRLNPNAKRRGFHRFQHLYAPFLYALLSINIVYFKDFKLLLQHQFGNKTIDRHPRKEIWILVATKLFFIGYMILIPKFVLNLTWLEILGYHLIMHMGIGLFIGFILVPVHVTGESTYRLPDWNGKVHYGWGEHQLEATVDFAANSYLVNWVTGGLNTHVIHHLYPGINHIHYYQLTRIIQETALEFNLPYRNYSLGKIFIEHLRFLKALGEEDNPTQNEQFNLTLS</sequence>
<feature type="transmembrane region" description="Helical" evidence="1">
    <location>
        <begin position="99"/>
        <end position="118"/>
    </location>
</feature>
<keyword evidence="4" id="KW-1185">Reference proteome</keyword>
<reference evidence="3 4" key="1">
    <citation type="submission" date="2019-03" db="EMBL/GenBank/DDBJ databases">
        <title>Algoriphagus sp. nov, a new strain isolated from root system soil of mangrove plant Kandelia.</title>
        <authorList>
            <person name="Yin Q."/>
            <person name="Wang K."/>
            <person name="Song Z."/>
        </authorList>
    </citation>
    <scope>NUCLEOTIDE SEQUENCE [LARGE SCALE GENOMIC DNA]</scope>
    <source>
        <strain evidence="3 4">XY-J91</strain>
    </source>
</reference>
<dbReference type="GO" id="GO:0008610">
    <property type="term" value="P:lipid biosynthetic process"/>
    <property type="evidence" value="ECO:0007669"/>
    <property type="project" value="UniProtKB-ARBA"/>
</dbReference>
<feature type="transmembrane region" description="Helical" evidence="1">
    <location>
        <begin position="39"/>
        <end position="59"/>
    </location>
</feature>
<name>A0A4Y9QMT0_9BACT</name>
<dbReference type="CDD" id="cd03506">
    <property type="entry name" value="Delta6-FADS-like"/>
    <property type="match status" value="1"/>
</dbReference>
<dbReference type="GO" id="GO:0016020">
    <property type="term" value="C:membrane"/>
    <property type="evidence" value="ECO:0007669"/>
    <property type="project" value="TreeGrafter"/>
</dbReference>
<accession>A0A4Y9QMT0</accession>
<feature type="domain" description="Fatty acid desaturase" evidence="2">
    <location>
        <begin position="64"/>
        <end position="336"/>
    </location>
</feature>
<gene>
    <name evidence="3" type="ORF">E4S40_14710</name>
</gene>
<evidence type="ECO:0000259" key="2">
    <source>
        <dbReference type="Pfam" id="PF00487"/>
    </source>
</evidence>
<feature type="transmembrane region" description="Helical" evidence="1">
    <location>
        <begin position="231"/>
        <end position="253"/>
    </location>
</feature>
<keyword evidence="1" id="KW-0812">Transmembrane</keyword>
<evidence type="ECO:0000313" key="4">
    <source>
        <dbReference type="Proteomes" id="UP000297647"/>
    </source>
</evidence>
<dbReference type="EMBL" id="SPSB01000004">
    <property type="protein sequence ID" value="TFV93497.1"/>
    <property type="molecule type" value="Genomic_DNA"/>
</dbReference>
<dbReference type="RefSeq" id="WP_135075766.1">
    <property type="nucleotide sequence ID" value="NZ_SPSB01000004.1"/>
</dbReference>
<feature type="transmembrane region" description="Helical" evidence="1">
    <location>
        <begin position="162"/>
        <end position="181"/>
    </location>
</feature>
<dbReference type="PANTHER" id="PTHR19353">
    <property type="entry name" value="FATTY ACID DESATURASE 2"/>
    <property type="match status" value="1"/>
</dbReference>
<organism evidence="3 4">
    <name type="scientific">Algoriphagus kandeliae</name>
    <dbReference type="NCBI Taxonomy" id="2562278"/>
    <lineage>
        <taxon>Bacteria</taxon>
        <taxon>Pseudomonadati</taxon>
        <taxon>Bacteroidota</taxon>
        <taxon>Cytophagia</taxon>
        <taxon>Cytophagales</taxon>
        <taxon>Cyclobacteriaceae</taxon>
        <taxon>Algoriphagus</taxon>
    </lineage>
</organism>
<dbReference type="InterPro" id="IPR012171">
    <property type="entry name" value="Fatty_acid_desaturase"/>
</dbReference>
<dbReference type="OrthoDB" id="104711at2"/>
<feature type="transmembrane region" description="Helical" evidence="1">
    <location>
        <begin position="65"/>
        <end position="87"/>
    </location>
</feature>
<evidence type="ECO:0000256" key="1">
    <source>
        <dbReference type="SAM" id="Phobius"/>
    </source>
</evidence>
<dbReference type="GO" id="GO:0016717">
    <property type="term" value="F:oxidoreductase activity, acting on paired donors, with oxidation of a pair of donors resulting in the reduction of molecular oxygen to two molecules of water"/>
    <property type="evidence" value="ECO:0007669"/>
    <property type="project" value="TreeGrafter"/>
</dbReference>
<dbReference type="InterPro" id="IPR005804">
    <property type="entry name" value="FA_desaturase_dom"/>
</dbReference>
<evidence type="ECO:0000313" key="3">
    <source>
        <dbReference type="EMBL" id="TFV93497.1"/>
    </source>
</evidence>
<keyword evidence="1" id="KW-0472">Membrane</keyword>
<dbReference type="Pfam" id="PF00487">
    <property type="entry name" value="FA_desaturase"/>
    <property type="match status" value="1"/>
</dbReference>
<dbReference type="Proteomes" id="UP000297647">
    <property type="component" value="Unassembled WGS sequence"/>
</dbReference>
<feature type="transmembrane region" description="Helical" evidence="1">
    <location>
        <begin position="202"/>
        <end position="219"/>
    </location>
</feature>
<comment type="caution">
    <text evidence="3">The sequence shown here is derived from an EMBL/GenBank/DDBJ whole genome shotgun (WGS) entry which is preliminary data.</text>
</comment>
<dbReference type="AlphaFoldDB" id="A0A4Y9QMT0"/>
<protein>
    <submittedName>
        <fullName evidence="3">Acyl-CoA desaturase</fullName>
    </submittedName>
</protein>
<dbReference type="PANTHER" id="PTHR19353:SF19">
    <property type="entry name" value="DELTA(5) FATTY ACID DESATURASE C-RELATED"/>
    <property type="match status" value="1"/>
</dbReference>